<dbReference type="EMBL" id="BAABFO010000039">
    <property type="protein sequence ID" value="GAA4343514.1"/>
    <property type="molecule type" value="Genomic_DNA"/>
</dbReference>
<sequence length="169" mass="18856">MSYTLEQFAADCRAALLAEPGPAGREQVRRHVERACSDADFVADNVRPDQAQERHLLYEDPDLGFCILAHVYRGARHSGPHDHADSWAIYGQAEGVTEMTDWRVLERPAAGRPGKVAAERVYSLTPGVAYLYNEGDVHSPSRAADTRLIRIEGVNLLGRKRDRYEVVQA</sequence>
<proteinExistence type="predicted"/>
<dbReference type="SUPFAM" id="SSF51182">
    <property type="entry name" value="RmlC-like cupins"/>
    <property type="match status" value="1"/>
</dbReference>
<dbReference type="Proteomes" id="UP001501671">
    <property type="component" value="Unassembled WGS sequence"/>
</dbReference>
<dbReference type="Gene3D" id="2.60.120.10">
    <property type="entry name" value="Jelly Rolls"/>
    <property type="match status" value="1"/>
</dbReference>
<dbReference type="InterPro" id="IPR011051">
    <property type="entry name" value="RmlC_Cupin_sf"/>
</dbReference>
<accession>A0ABP8HS47</accession>
<evidence type="ECO:0000313" key="1">
    <source>
        <dbReference type="EMBL" id="GAA4343514.1"/>
    </source>
</evidence>
<keyword evidence="2" id="KW-1185">Reference proteome</keyword>
<protein>
    <recommendedName>
        <fullName evidence="3">Cysteine dioxygenase</fullName>
    </recommendedName>
</protein>
<reference evidence="2" key="1">
    <citation type="journal article" date="2019" name="Int. J. Syst. Evol. Microbiol.">
        <title>The Global Catalogue of Microorganisms (GCM) 10K type strain sequencing project: providing services to taxonomists for standard genome sequencing and annotation.</title>
        <authorList>
            <consortium name="The Broad Institute Genomics Platform"/>
            <consortium name="The Broad Institute Genome Sequencing Center for Infectious Disease"/>
            <person name="Wu L."/>
            <person name="Ma J."/>
        </authorList>
    </citation>
    <scope>NUCLEOTIDE SEQUENCE [LARGE SCALE GENOMIC DNA]</scope>
    <source>
        <strain evidence="2">JCM 17666</strain>
    </source>
</reference>
<comment type="caution">
    <text evidence="1">The sequence shown here is derived from an EMBL/GenBank/DDBJ whole genome shotgun (WGS) entry which is preliminary data.</text>
</comment>
<name>A0ABP8HS47_9BURK</name>
<dbReference type="InterPro" id="IPR014710">
    <property type="entry name" value="RmlC-like_jellyroll"/>
</dbReference>
<dbReference type="RefSeq" id="WP_345252342.1">
    <property type="nucleotide sequence ID" value="NZ_BAABFO010000039.1"/>
</dbReference>
<evidence type="ECO:0008006" key="3">
    <source>
        <dbReference type="Google" id="ProtNLM"/>
    </source>
</evidence>
<organism evidence="1 2">
    <name type="scientific">Pigmentiphaga soli</name>
    <dbReference type="NCBI Taxonomy" id="1007095"/>
    <lineage>
        <taxon>Bacteria</taxon>
        <taxon>Pseudomonadati</taxon>
        <taxon>Pseudomonadota</taxon>
        <taxon>Betaproteobacteria</taxon>
        <taxon>Burkholderiales</taxon>
        <taxon>Alcaligenaceae</taxon>
        <taxon>Pigmentiphaga</taxon>
    </lineage>
</organism>
<evidence type="ECO:0000313" key="2">
    <source>
        <dbReference type="Proteomes" id="UP001501671"/>
    </source>
</evidence>
<gene>
    <name evidence="1" type="ORF">GCM10023144_46550</name>
</gene>